<accession>A0A382NVJ8</accession>
<reference evidence="1" key="1">
    <citation type="submission" date="2018-05" db="EMBL/GenBank/DDBJ databases">
        <authorList>
            <person name="Lanie J.A."/>
            <person name="Ng W.-L."/>
            <person name="Kazmierczak K.M."/>
            <person name="Andrzejewski T.M."/>
            <person name="Davidsen T.M."/>
            <person name="Wayne K.J."/>
            <person name="Tettelin H."/>
            <person name="Glass J.I."/>
            <person name="Rusch D."/>
            <person name="Podicherti R."/>
            <person name="Tsui H.-C.T."/>
            <person name="Winkler M.E."/>
        </authorList>
    </citation>
    <scope>NUCLEOTIDE SEQUENCE</scope>
</reference>
<evidence type="ECO:0000313" key="1">
    <source>
        <dbReference type="EMBL" id="SVC63591.1"/>
    </source>
</evidence>
<dbReference type="AlphaFoldDB" id="A0A382NVJ8"/>
<name>A0A382NVJ8_9ZZZZ</name>
<gene>
    <name evidence="1" type="ORF">METZ01_LOCUS316445</name>
</gene>
<sequence length="56" mass="6779">MSVPAKMHEKEIKEMNDQLYSAYHRIVKLQKELTLLREMYNEISEDGLNYESLVRY</sequence>
<dbReference type="EMBL" id="UINC01102176">
    <property type="protein sequence ID" value="SVC63591.1"/>
    <property type="molecule type" value="Genomic_DNA"/>
</dbReference>
<organism evidence="1">
    <name type="scientific">marine metagenome</name>
    <dbReference type="NCBI Taxonomy" id="408172"/>
    <lineage>
        <taxon>unclassified sequences</taxon>
        <taxon>metagenomes</taxon>
        <taxon>ecological metagenomes</taxon>
    </lineage>
</organism>
<protein>
    <submittedName>
        <fullName evidence="1">Uncharacterized protein</fullName>
    </submittedName>
</protein>
<proteinExistence type="predicted"/>